<evidence type="ECO:0000313" key="2">
    <source>
        <dbReference type="Proteomes" id="UP000215158"/>
    </source>
</evidence>
<dbReference type="Gene3D" id="2.60.120.620">
    <property type="entry name" value="q2cbj1_9rhob like domain"/>
    <property type="match status" value="1"/>
</dbReference>
<dbReference type="KEGG" id="parb:CJU94_05860"/>
<sequence length="261" mass="29879">MNMIDAQHHTALATAGWTVLPRLIRSALLDTLVEALGPSLALRDEIRRRNGVLENSAGTLHHLLMDDPCYVELLAELAALEPIFKGYFEGNFILNSYGGVINERDSRSYVQNVHRDIRFGSDTRRFMVNALVMLDDFTLENGATHILPHSQNIQQQPTDEQFYAQAARATGERGSVLLFDSRMWHATGRNTTDAPRRALTLTFTSPFFKPQLDYARLFGYRHLDRCNAWMRQVLGFNARVPESLDEFYVPVEQRFYQRGQD</sequence>
<dbReference type="OrthoDB" id="9796766at2"/>
<reference evidence="1 2" key="1">
    <citation type="submission" date="2017-08" db="EMBL/GenBank/DDBJ databases">
        <title>Identification and genetic characteristics of simultaneous BTEX- and naphthalene-degrading Paraburkholderia sp. BN5 isolated from petroleum-contaminated soil.</title>
        <authorList>
            <person name="Lee Y."/>
            <person name="Jeon C.O."/>
        </authorList>
    </citation>
    <scope>NUCLEOTIDE SEQUENCE [LARGE SCALE GENOMIC DNA]</scope>
    <source>
        <strain evidence="1 2">BN5</strain>
    </source>
</reference>
<organism evidence="1 2">
    <name type="scientific">Paraburkholderia aromaticivorans</name>
    <dbReference type="NCBI Taxonomy" id="2026199"/>
    <lineage>
        <taxon>Bacteria</taxon>
        <taxon>Pseudomonadati</taxon>
        <taxon>Pseudomonadota</taxon>
        <taxon>Betaproteobacteria</taxon>
        <taxon>Burkholderiales</taxon>
        <taxon>Burkholderiaceae</taxon>
        <taxon>Paraburkholderia</taxon>
    </lineage>
</organism>
<dbReference type="SUPFAM" id="SSF51197">
    <property type="entry name" value="Clavaminate synthase-like"/>
    <property type="match status" value="1"/>
</dbReference>
<gene>
    <name evidence="1" type="ORF">CJU94_05860</name>
</gene>
<dbReference type="EMBL" id="CP022989">
    <property type="protein sequence ID" value="ASV97732.1"/>
    <property type="molecule type" value="Genomic_DNA"/>
</dbReference>
<name>A0A248VFT0_9BURK</name>
<dbReference type="Proteomes" id="UP000215158">
    <property type="component" value="Chromosome 1"/>
</dbReference>
<evidence type="ECO:0000313" key="1">
    <source>
        <dbReference type="EMBL" id="ASV97732.1"/>
    </source>
</evidence>
<dbReference type="Pfam" id="PF05721">
    <property type="entry name" value="PhyH"/>
    <property type="match status" value="1"/>
</dbReference>
<dbReference type="GO" id="GO:0016706">
    <property type="term" value="F:2-oxoglutarate-dependent dioxygenase activity"/>
    <property type="evidence" value="ECO:0007669"/>
    <property type="project" value="UniProtKB-ARBA"/>
</dbReference>
<protein>
    <recommendedName>
        <fullName evidence="3">Phytanoyl-CoA dioxygenase</fullName>
    </recommendedName>
</protein>
<dbReference type="InterPro" id="IPR008775">
    <property type="entry name" value="Phytyl_CoA_dOase-like"/>
</dbReference>
<proteinExistence type="predicted"/>
<keyword evidence="2" id="KW-1185">Reference proteome</keyword>
<dbReference type="RefSeq" id="WP_095417912.1">
    <property type="nucleotide sequence ID" value="NZ_CP022989.1"/>
</dbReference>
<accession>A0A248VFT0</accession>
<evidence type="ECO:0008006" key="3">
    <source>
        <dbReference type="Google" id="ProtNLM"/>
    </source>
</evidence>
<dbReference type="AlphaFoldDB" id="A0A248VFT0"/>